<dbReference type="PROSITE" id="PS50076">
    <property type="entry name" value="DNAJ_2"/>
    <property type="match status" value="1"/>
</dbReference>
<dbReference type="Pfam" id="PF00226">
    <property type="entry name" value="DnaJ"/>
    <property type="match status" value="1"/>
</dbReference>
<dbReference type="CDD" id="cd06257">
    <property type="entry name" value="DnaJ"/>
    <property type="match status" value="1"/>
</dbReference>
<dbReference type="EMBL" id="BQKI01000076">
    <property type="protein sequence ID" value="GJN22730.1"/>
    <property type="molecule type" value="Genomic_DNA"/>
</dbReference>
<feature type="domain" description="J" evidence="1">
    <location>
        <begin position="63"/>
        <end position="122"/>
    </location>
</feature>
<dbReference type="SUPFAM" id="SSF46565">
    <property type="entry name" value="Chaperone J-domain"/>
    <property type="match status" value="1"/>
</dbReference>
<dbReference type="InterPro" id="IPR036869">
    <property type="entry name" value="J_dom_sf"/>
</dbReference>
<dbReference type="AlphaFoldDB" id="A0AAV5EJ84"/>
<organism evidence="2 3">
    <name type="scientific">Eleusine coracana subsp. coracana</name>
    <dbReference type="NCBI Taxonomy" id="191504"/>
    <lineage>
        <taxon>Eukaryota</taxon>
        <taxon>Viridiplantae</taxon>
        <taxon>Streptophyta</taxon>
        <taxon>Embryophyta</taxon>
        <taxon>Tracheophyta</taxon>
        <taxon>Spermatophyta</taxon>
        <taxon>Magnoliopsida</taxon>
        <taxon>Liliopsida</taxon>
        <taxon>Poales</taxon>
        <taxon>Poaceae</taxon>
        <taxon>PACMAD clade</taxon>
        <taxon>Chloridoideae</taxon>
        <taxon>Cynodonteae</taxon>
        <taxon>Eleusininae</taxon>
        <taxon>Eleusine</taxon>
    </lineage>
</organism>
<dbReference type="SMART" id="SM00271">
    <property type="entry name" value="DnaJ"/>
    <property type="match status" value="1"/>
</dbReference>
<comment type="caution">
    <text evidence="2">The sequence shown here is derived from an EMBL/GenBank/DDBJ whole genome shotgun (WGS) entry which is preliminary data.</text>
</comment>
<evidence type="ECO:0000313" key="3">
    <source>
        <dbReference type="Proteomes" id="UP001054889"/>
    </source>
</evidence>
<reference evidence="2" key="1">
    <citation type="journal article" date="2018" name="DNA Res.">
        <title>Multiple hybrid de novo genome assembly of finger millet, an orphan allotetraploid crop.</title>
        <authorList>
            <person name="Hatakeyama M."/>
            <person name="Aluri S."/>
            <person name="Balachadran M.T."/>
            <person name="Sivarajan S.R."/>
            <person name="Patrignani A."/>
            <person name="Gruter S."/>
            <person name="Poveda L."/>
            <person name="Shimizu-Inatsugi R."/>
            <person name="Baeten J."/>
            <person name="Francoijs K.J."/>
            <person name="Nataraja K.N."/>
            <person name="Reddy Y.A.N."/>
            <person name="Phadnis S."/>
            <person name="Ravikumar R.L."/>
            <person name="Schlapbach R."/>
            <person name="Sreeman S.M."/>
            <person name="Shimizu K.K."/>
        </authorList>
    </citation>
    <scope>NUCLEOTIDE SEQUENCE</scope>
</reference>
<name>A0AAV5EJ84_ELECO</name>
<dbReference type="Proteomes" id="UP001054889">
    <property type="component" value="Unassembled WGS sequence"/>
</dbReference>
<dbReference type="Gene3D" id="1.10.287.110">
    <property type="entry name" value="DnaJ domain"/>
    <property type="match status" value="1"/>
</dbReference>
<evidence type="ECO:0000313" key="2">
    <source>
        <dbReference type="EMBL" id="GJN22730.1"/>
    </source>
</evidence>
<accession>A0AAV5EJ84</accession>
<dbReference type="InterPro" id="IPR001623">
    <property type="entry name" value="DnaJ_domain"/>
</dbReference>
<gene>
    <name evidence="2" type="primary">gb10325</name>
    <name evidence="2" type="ORF">PR202_gb10325</name>
</gene>
<keyword evidence="3" id="KW-1185">Reference proteome</keyword>
<protein>
    <recommendedName>
        <fullName evidence="1">J domain-containing protein</fullName>
    </recommendedName>
</protein>
<evidence type="ECO:0000259" key="1">
    <source>
        <dbReference type="PROSITE" id="PS50076"/>
    </source>
</evidence>
<dbReference type="PANTHER" id="PTHR44137:SF63">
    <property type="entry name" value="OS10G0188200 PROTEIN"/>
    <property type="match status" value="1"/>
</dbReference>
<dbReference type="GO" id="GO:0005783">
    <property type="term" value="C:endoplasmic reticulum"/>
    <property type="evidence" value="ECO:0007669"/>
    <property type="project" value="UniProtKB-ARBA"/>
</dbReference>
<reference evidence="2" key="2">
    <citation type="submission" date="2021-12" db="EMBL/GenBank/DDBJ databases">
        <title>Resequencing data analysis of finger millet.</title>
        <authorList>
            <person name="Hatakeyama M."/>
            <person name="Aluri S."/>
            <person name="Balachadran M.T."/>
            <person name="Sivarajan S.R."/>
            <person name="Poveda L."/>
            <person name="Shimizu-Inatsugi R."/>
            <person name="Schlapbach R."/>
            <person name="Sreeman S.M."/>
            <person name="Shimizu K.K."/>
        </authorList>
    </citation>
    <scope>NUCLEOTIDE SEQUENCE</scope>
</reference>
<proteinExistence type="predicted"/>
<sequence length="124" mass="13592">MADHDERRHAEKACQRAEEMFLVGNIRGAHRHAIAVKRLCPSLTAAAHALDAYEVHIAAAAFNWRAVLGVSPGAAKIKQADLKKQFRRRSVLVHPDRNRSAAAAGAFRLLLQAYDALSDRACLA</sequence>
<dbReference type="PANTHER" id="PTHR44137">
    <property type="entry name" value="BNAC03G44070D PROTEIN"/>
    <property type="match status" value="1"/>
</dbReference>